<dbReference type="InterPro" id="IPR021109">
    <property type="entry name" value="Peptidase_aspartic_dom_sf"/>
</dbReference>
<evidence type="ECO:0000256" key="2">
    <source>
        <dbReference type="SAM" id="MobiDB-lite"/>
    </source>
</evidence>
<accession>A0A6A5UCW1</accession>
<evidence type="ECO:0000313" key="4">
    <source>
        <dbReference type="Proteomes" id="UP000800035"/>
    </source>
</evidence>
<dbReference type="AlphaFoldDB" id="A0A6A5UCW1"/>
<evidence type="ECO:0000256" key="1">
    <source>
        <dbReference type="SAM" id="Coils"/>
    </source>
</evidence>
<sequence>MGVKLKVSWLDMVKAFFLGPKKFAEMIATRIVPVPVVDEKGHKLSPFRLIVSVFPRENPIPANHLHAQCTLDTGCSQGNIVSLEFARRLGYKEEHFEELNPEEAAAGISALGNAVVPMGAIRLSWYHSESSKVFTAMRFFVLEHTEVDLLIGVHSILQFNLILPPNFKIDAPKRGRHGINHVSPGAPPKAEINEKRGRYKERIKKLQDQRTDKVDPKLEAQIEKENTKLRIADEELKLISAEMNQKAHPTNKDLINAVAAIKKDIAKLKKGLGKKGTENAKSESKDKSDPKDKTESKEKTEQVSEIGEKGLEIHLNDANGKVHEVKL</sequence>
<proteinExistence type="predicted"/>
<reference evidence="3" key="1">
    <citation type="journal article" date="2020" name="Stud. Mycol.">
        <title>101 Dothideomycetes genomes: a test case for predicting lifestyles and emergence of pathogens.</title>
        <authorList>
            <person name="Haridas S."/>
            <person name="Albert R."/>
            <person name="Binder M."/>
            <person name="Bloem J."/>
            <person name="Labutti K."/>
            <person name="Salamov A."/>
            <person name="Andreopoulos B."/>
            <person name="Baker S."/>
            <person name="Barry K."/>
            <person name="Bills G."/>
            <person name="Bluhm B."/>
            <person name="Cannon C."/>
            <person name="Castanera R."/>
            <person name="Culley D."/>
            <person name="Daum C."/>
            <person name="Ezra D."/>
            <person name="Gonzalez J."/>
            <person name="Henrissat B."/>
            <person name="Kuo A."/>
            <person name="Liang C."/>
            <person name="Lipzen A."/>
            <person name="Lutzoni F."/>
            <person name="Magnuson J."/>
            <person name="Mondo S."/>
            <person name="Nolan M."/>
            <person name="Ohm R."/>
            <person name="Pangilinan J."/>
            <person name="Park H.-J."/>
            <person name="Ramirez L."/>
            <person name="Alfaro M."/>
            <person name="Sun H."/>
            <person name="Tritt A."/>
            <person name="Yoshinaga Y."/>
            <person name="Zwiers L.-H."/>
            <person name="Turgeon B."/>
            <person name="Goodwin S."/>
            <person name="Spatafora J."/>
            <person name="Crous P."/>
            <person name="Grigoriev I."/>
        </authorList>
    </citation>
    <scope>NUCLEOTIDE SEQUENCE</scope>
    <source>
        <strain evidence="3">CBS 675.92</strain>
    </source>
</reference>
<feature type="coiled-coil region" evidence="1">
    <location>
        <begin position="189"/>
        <end position="242"/>
    </location>
</feature>
<dbReference type="Proteomes" id="UP000800035">
    <property type="component" value="Unassembled WGS sequence"/>
</dbReference>
<evidence type="ECO:0000313" key="3">
    <source>
        <dbReference type="EMBL" id="KAF1962751.1"/>
    </source>
</evidence>
<dbReference type="Gene3D" id="2.40.70.10">
    <property type="entry name" value="Acid Proteases"/>
    <property type="match status" value="1"/>
</dbReference>
<name>A0A6A5UCW1_9PLEO</name>
<keyword evidence="4" id="KW-1185">Reference proteome</keyword>
<protein>
    <submittedName>
        <fullName evidence="3">Uncharacterized protein</fullName>
    </submittedName>
</protein>
<dbReference type="OrthoDB" id="3799661at2759"/>
<feature type="compositionally biased region" description="Basic and acidic residues" evidence="2">
    <location>
        <begin position="275"/>
        <end position="327"/>
    </location>
</feature>
<organism evidence="3 4">
    <name type="scientific">Byssothecium circinans</name>
    <dbReference type="NCBI Taxonomy" id="147558"/>
    <lineage>
        <taxon>Eukaryota</taxon>
        <taxon>Fungi</taxon>
        <taxon>Dikarya</taxon>
        <taxon>Ascomycota</taxon>
        <taxon>Pezizomycotina</taxon>
        <taxon>Dothideomycetes</taxon>
        <taxon>Pleosporomycetidae</taxon>
        <taxon>Pleosporales</taxon>
        <taxon>Massarineae</taxon>
        <taxon>Massarinaceae</taxon>
        <taxon>Byssothecium</taxon>
    </lineage>
</organism>
<dbReference type="EMBL" id="ML976978">
    <property type="protein sequence ID" value="KAF1962751.1"/>
    <property type="molecule type" value="Genomic_DNA"/>
</dbReference>
<gene>
    <name evidence="3" type="ORF">CC80DRAFT_541910</name>
</gene>
<keyword evidence="1" id="KW-0175">Coiled coil</keyword>
<feature type="region of interest" description="Disordered" evidence="2">
    <location>
        <begin position="270"/>
        <end position="327"/>
    </location>
</feature>